<dbReference type="PANTHER" id="PTHR20981">
    <property type="entry name" value="60S RIBOSOMAL PROTEIN L21"/>
    <property type="match status" value="1"/>
</dbReference>
<sequence>MKRNGFCRNTRKKFKKDLRKKGVPNITSLLQVYKNNDYVDIKINSAYNKSMPHKIYHGRTGKVYKVDERTIGVKVKRVSGNREYEDKIDVRKEHLRLSKCRDDFLKRSRAYFEEKKKCESEGLPLPDPKRKQVGGRKAVTISLVNNNPIKVGFEKHFDIF</sequence>
<dbReference type="VEuPathDB" id="MicrosporidiaDB:EDEG_01292"/>
<dbReference type="Gene3D" id="2.30.30.70">
    <property type="entry name" value="Ribosomal protein L21"/>
    <property type="match status" value="1"/>
</dbReference>
<dbReference type="InParanoid" id="J9DPJ4"/>
<comment type="similarity">
    <text evidence="1">Belongs to the eukaryotic ribosomal protein eL21 family.</text>
</comment>
<comment type="caution">
    <text evidence="4">The sequence shown here is derived from an EMBL/GenBank/DDBJ whole genome shotgun (WGS) entry which is preliminary data.</text>
</comment>
<dbReference type="InterPro" id="IPR008991">
    <property type="entry name" value="Translation_prot_SH3-like_sf"/>
</dbReference>
<dbReference type="FunFam" id="2.30.30.70:FF:000001">
    <property type="entry name" value="60S ribosomal protein L21"/>
    <property type="match status" value="1"/>
</dbReference>
<dbReference type="InterPro" id="IPR001147">
    <property type="entry name" value="Ribosomal_eL21"/>
</dbReference>
<name>J9DPJ4_EDHAE</name>
<evidence type="ECO:0000256" key="1">
    <source>
        <dbReference type="ARBA" id="ARBA00008427"/>
    </source>
</evidence>
<dbReference type="SUPFAM" id="SSF50104">
    <property type="entry name" value="Translation proteins SH3-like domain"/>
    <property type="match status" value="1"/>
</dbReference>
<dbReference type="GO" id="GO:0006412">
    <property type="term" value="P:translation"/>
    <property type="evidence" value="ECO:0007669"/>
    <property type="project" value="InterPro"/>
</dbReference>
<dbReference type="AlphaFoldDB" id="J9DPJ4"/>
<dbReference type="Proteomes" id="UP000003163">
    <property type="component" value="Unassembled WGS sequence"/>
</dbReference>
<gene>
    <name evidence="4" type="ORF">EDEG_01292</name>
</gene>
<reference evidence="5" key="2">
    <citation type="submission" date="2015-07" db="EMBL/GenBank/DDBJ databases">
        <title>Contrasting host-pathogen interactions and genome evolution in two generalist and specialist microsporidian pathogens of mosquitoes.</title>
        <authorList>
            <consortium name="The Broad Institute Genomics Platform"/>
            <consortium name="The Broad Institute Genome Sequencing Center for Infectious Disease"/>
            <person name="Cuomo C.A."/>
            <person name="Sanscrainte N.D."/>
            <person name="Goldberg J.M."/>
            <person name="Heiman D."/>
            <person name="Young S."/>
            <person name="Zeng Q."/>
            <person name="Becnel J.J."/>
            <person name="Birren B.W."/>
        </authorList>
    </citation>
    <scope>NUCLEOTIDE SEQUENCE [LARGE SCALE GENOMIC DNA]</scope>
    <source>
        <strain evidence="5">USNM 41457</strain>
    </source>
</reference>
<dbReference type="FunCoup" id="J9DPJ4">
    <property type="interactions" value="204"/>
</dbReference>
<proteinExistence type="inferred from homology"/>
<evidence type="ECO:0000313" key="5">
    <source>
        <dbReference type="Proteomes" id="UP000003163"/>
    </source>
</evidence>
<dbReference type="STRING" id="1003232.J9DPJ4"/>
<accession>J9DPJ4</accession>
<keyword evidence="3" id="KW-0687">Ribonucleoprotein</keyword>
<reference evidence="4 5" key="1">
    <citation type="submission" date="2011-08" db="EMBL/GenBank/DDBJ databases">
        <authorList>
            <person name="Liu Z.J."/>
            <person name="Shi F.L."/>
            <person name="Lu J.Q."/>
            <person name="Li M."/>
            <person name="Wang Z.L."/>
        </authorList>
    </citation>
    <scope>NUCLEOTIDE SEQUENCE [LARGE SCALE GENOMIC DNA]</scope>
    <source>
        <strain evidence="4 5">USNM 41457</strain>
    </source>
</reference>
<dbReference type="EMBL" id="AFBI03000018">
    <property type="protein sequence ID" value="EJW04475.1"/>
    <property type="molecule type" value="Genomic_DNA"/>
</dbReference>
<keyword evidence="2" id="KW-0689">Ribosomal protein</keyword>
<evidence type="ECO:0000256" key="3">
    <source>
        <dbReference type="ARBA" id="ARBA00023274"/>
    </source>
</evidence>
<dbReference type="Gene3D" id="6.10.250.3260">
    <property type="match status" value="1"/>
</dbReference>
<dbReference type="OrthoDB" id="1539250at2759"/>
<keyword evidence="5" id="KW-1185">Reference proteome</keyword>
<dbReference type="GO" id="GO:1990904">
    <property type="term" value="C:ribonucleoprotein complex"/>
    <property type="evidence" value="ECO:0007669"/>
    <property type="project" value="UniProtKB-KW"/>
</dbReference>
<evidence type="ECO:0000313" key="4">
    <source>
        <dbReference type="EMBL" id="EJW04475.1"/>
    </source>
</evidence>
<evidence type="ECO:0000256" key="2">
    <source>
        <dbReference type="ARBA" id="ARBA00022980"/>
    </source>
</evidence>
<dbReference type="OMA" id="KGMPHRT"/>
<organism evidence="4 5">
    <name type="scientific">Edhazardia aedis (strain USNM 41457)</name>
    <name type="common">Microsporidian parasite</name>
    <dbReference type="NCBI Taxonomy" id="1003232"/>
    <lineage>
        <taxon>Eukaryota</taxon>
        <taxon>Fungi</taxon>
        <taxon>Fungi incertae sedis</taxon>
        <taxon>Microsporidia</taxon>
        <taxon>Edhazardia</taxon>
    </lineage>
</organism>
<protein>
    <recommendedName>
        <fullName evidence="6">Ribosomal protein L21e</fullName>
    </recommendedName>
</protein>
<dbReference type="GO" id="GO:0005840">
    <property type="term" value="C:ribosome"/>
    <property type="evidence" value="ECO:0007669"/>
    <property type="project" value="UniProtKB-KW"/>
</dbReference>
<dbReference type="Pfam" id="PF01157">
    <property type="entry name" value="Ribosomal_L21e"/>
    <property type="match status" value="1"/>
</dbReference>
<dbReference type="InterPro" id="IPR036948">
    <property type="entry name" value="Ribosomal_eL21_sf"/>
</dbReference>
<dbReference type="GO" id="GO:0003735">
    <property type="term" value="F:structural constituent of ribosome"/>
    <property type="evidence" value="ECO:0007669"/>
    <property type="project" value="InterPro"/>
</dbReference>
<evidence type="ECO:0008006" key="6">
    <source>
        <dbReference type="Google" id="ProtNLM"/>
    </source>
</evidence>
<dbReference type="HOGENOM" id="CLU_103610_0_1_1"/>